<evidence type="ECO:0000256" key="1">
    <source>
        <dbReference type="SAM" id="Phobius"/>
    </source>
</evidence>
<feature type="transmembrane region" description="Helical" evidence="1">
    <location>
        <begin position="49"/>
        <end position="67"/>
    </location>
</feature>
<keyword evidence="1" id="KW-0812">Transmembrane</keyword>
<dbReference type="EMBL" id="MN739985">
    <property type="protein sequence ID" value="QHT81561.1"/>
    <property type="molecule type" value="Genomic_DNA"/>
</dbReference>
<protein>
    <submittedName>
        <fullName evidence="2">Uncharacterized protein</fullName>
    </submittedName>
</protein>
<proteinExistence type="predicted"/>
<organism evidence="2">
    <name type="scientific">viral metagenome</name>
    <dbReference type="NCBI Taxonomy" id="1070528"/>
    <lineage>
        <taxon>unclassified sequences</taxon>
        <taxon>metagenomes</taxon>
        <taxon>organismal metagenomes</taxon>
    </lineage>
</organism>
<sequence>MFSLFTILRILFNIVFAFGNLHITNFISHVQKQKDCPCSTGWKISNGKFISSLLFIVGLINIFFSANNLLSQIPIIGSSYALIFVLLIFVEMFILSRLAKNLREKECSSCNVKGYETLCKFFRKRDTTECIYISLIIAIIFFYL</sequence>
<accession>A0A6C0HLK2</accession>
<reference evidence="2" key="1">
    <citation type="journal article" date="2020" name="Nature">
        <title>Giant virus diversity and host interactions through global metagenomics.</title>
        <authorList>
            <person name="Schulz F."/>
            <person name="Roux S."/>
            <person name="Paez-Espino D."/>
            <person name="Jungbluth S."/>
            <person name="Walsh D.A."/>
            <person name="Denef V.J."/>
            <person name="McMahon K.D."/>
            <person name="Konstantinidis K.T."/>
            <person name="Eloe-Fadrosh E.A."/>
            <person name="Kyrpides N.C."/>
            <person name="Woyke T."/>
        </authorList>
    </citation>
    <scope>NUCLEOTIDE SEQUENCE</scope>
    <source>
        <strain evidence="2">GVMAG-M-3300023184-13</strain>
    </source>
</reference>
<name>A0A6C0HLK2_9ZZZZ</name>
<feature type="transmembrane region" description="Helical" evidence="1">
    <location>
        <begin position="6"/>
        <end position="28"/>
    </location>
</feature>
<evidence type="ECO:0000313" key="2">
    <source>
        <dbReference type="EMBL" id="QHT81561.1"/>
    </source>
</evidence>
<feature type="transmembrane region" description="Helical" evidence="1">
    <location>
        <begin position="73"/>
        <end position="95"/>
    </location>
</feature>
<dbReference type="AlphaFoldDB" id="A0A6C0HLK2"/>
<keyword evidence="1" id="KW-1133">Transmembrane helix</keyword>
<keyword evidence="1" id="KW-0472">Membrane</keyword>
<feature type="transmembrane region" description="Helical" evidence="1">
    <location>
        <begin position="127"/>
        <end position="143"/>
    </location>
</feature>